<dbReference type="EMBL" id="BMWV01000001">
    <property type="protein sequence ID" value="GGY23015.1"/>
    <property type="molecule type" value="Genomic_DNA"/>
</dbReference>
<evidence type="ECO:0000313" key="4">
    <source>
        <dbReference type="Proteomes" id="UP000628442"/>
    </source>
</evidence>
<sequence length="102" mass="11186">MTITGSAATAQRNAWNAAFHELGLPWFWDTGCELPDCGAEHACVRDYLVSHQPHLLTVYDADFLVAAILATKERCEAQCLAAGGDLAVAMDWRELRQPQIGI</sequence>
<accession>A0A411X4D8</accession>
<dbReference type="OrthoDB" id="9800058at2"/>
<evidence type="ECO:0000313" key="1">
    <source>
        <dbReference type="EMBL" id="GGY23015.1"/>
    </source>
</evidence>
<dbReference type="RefSeq" id="WP_131147976.1">
    <property type="nucleotide sequence ID" value="NZ_BMWV01000001.1"/>
</dbReference>
<evidence type="ECO:0000313" key="3">
    <source>
        <dbReference type="Proteomes" id="UP000292307"/>
    </source>
</evidence>
<reference evidence="1" key="1">
    <citation type="journal article" date="2014" name="Int. J. Syst. Evol. Microbiol.">
        <title>Complete genome sequence of Corynebacterium casei LMG S-19264T (=DSM 44701T), isolated from a smear-ripened cheese.</title>
        <authorList>
            <consortium name="US DOE Joint Genome Institute (JGI-PGF)"/>
            <person name="Walter F."/>
            <person name="Albersmeier A."/>
            <person name="Kalinowski J."/>
            <person name="Ruckert C."/>
        </authorList>
    </citation>
    <scope>NUCLEOTIDE SEQUENCE</scope>
    <source>
        <strain evidence="1">KCTC 12343</strain>
    </source>
</reference>
<keyword evidence="3" id="KW-1185">Reference proteome</keyword>
<dbReference type="Proteomes" id="UP000628442">
    <property type="component" value="Unassembled WGS sequence"/>
</dbReference>
<evidence type="ECO:0000313" key="2">
    <source>
        <dbReference type="EMBL" id="QBI03886.1"/>
    </source>
</evidence>
<dbReference type="AlphaFoldDB" id="A0A411X4D8"/>
<organism evidence="1 4">
    <name type="scientific">Pseudoduganella albidiflava</name>
    <dbReference type="NCBI Taxonomy" id="321983"/>
    <lineage>
        <taxon>Bacteria</taxon>
        <taxon>Pseudomonadati</taxon>
        <taxon>Pseudomonadota</taxon>
        <taxon>Betaproteobacteria</taxon>
        <taxon>Burkholderiales</taxon>
        <taxon>Oxalobacteraceae</taxon>
        <taxon>Telluria group</taxon>
        <taxon>Pseudoduganella</taxon>
    </lineage>
</organism>
<proteinExistence type="predicted"/>
<protein>
    <submittedName>
        <fullName evidence="1">Uncharacterized protein</fullName>
    </submittedName>
</protein>
<dbReference type="EMBL" id="CP036401">
    <property type="protein sequence ID" value="QBI03886.1"/>
    <property type="molecule type" value="Genomic_DNA"/>
</dbReference>
<name>A0A411X4D8_9BURK</name>
<dbReference type="InterPro" id="IPR023198">
    <property type="entry name" value="PGP-like_dom2"/>
</dbReference>
<dbReference type="Proteomes" id="UP000292307">
    <property type="component" value="Chromosome"/>
</dbReference>
<gene>
    <name evidence="2" type="ORF">EYF70_26040</name>
    <name evidence="1" type="ORF">GCM10007387_00420</name>
</gene>
<dbReference type="Gene3D" id="1.10.150.240">
    <property type="entry name" value="Putative phosphatase, domain 2"/>
    <property type="match status" value="1"/>
</dbReference>
<reference evidence="2 3" key="2">
    <citation type="submission" date="2019-02" db="EMBL/GenBank/DDBJ databases">
        <title>Draft Genome Sequences of Six Type Strains of the Genus Massilia.</title>
        <authorList>
            <person name="Miess H."/>
            <person name="Frediansyhah A."/>
            <person name="Gross H."/>
        </authorList>
    </citation>
    <scope>NUCLEOTIDE SEQUENCE [LARGE SCALE GENOMIC DNA]</scope>
    <source>
        <strain evidence="2 3">DSM 17472</strain>
    </source>
</reference>
<reference evidence="1" key="3">
    <citation type="submission" date="2022-12" db="EMBL/GenBank/DDBJ databases">
        <authorList>
            <person name="Sun Q."/>
            <person name="Kim S."/>
        </authorList>
    </citation>
    <scope>NUCLEOTIDE SEQUENCE</scope>
    <source>
        <strain evidence="1">KCTC 12343</strain>
    </source>
</reference>